<reference evidence="2 3" key="1">
    <citation type="submission" date="2019-03" db="EMBL/GenBank/DDBJ databases">
        <title>Genomic Encyclopedia of Type Strains, Phase IV (KMG-V): Genome sequencing to study the core and pangenomes of soil and plant-associated prokaryotes.</title>
        <authorList>
            <person name="Whitman W."/>
        </authorList>
    </citation>
    <scope>NUCLEOTIDE SEQUENCE [LARGE SCALE GENOMIC DNA]</scope>
    <source>
        <strain evidence="2 3">Hc14</strain>
    </source>
</reference>
<keyword evidence="1 2" id="KW-0808">Transferase</keyword>
<dbReference type="PANTHER" id="PTHR48207">
    <property type="entry name" value="SUCCINATE--HYDROXYMETHYLGLUTARATE COA-TRANSFERASE"/>
    <property type="match status" value="1"/>
</dbReference>
<dbReference type="InterPro" id="IPR050483">
    <property type="entry name" value="CoA-transferase_III_domain"/>
</dbReference>
<dbReference type="SUPFAM" id="SSF89796">
    <property type="entry name" value="CoA-transferase family III (CaiB/BaiF)"/>
    <property type="match status" value="1"/>
</dbReference>
<evidence type="ECO:0000313" key="2">
    <source>
        <dbReference type="EMBL" id="TCU13581.1"/>
    </source>
</evidence>
<dbReference type="Gene3D" id="3.40.50.10540">
    <property type="entry name" value="Crotonobetainyl-coa:carnitine coa-transferase, domain 1"/>
    <property type="match status" value="1"/>
</dbReference>
<dbReference type="InterPro" id="IPR023606">
    <property type="entry name" value="CoA-Trfase_III_dom_1_sf"/>
</dbReference>
<accession>A0A4R3PYJ1</accession>
<protein>
    <submittedName>
        <fullName evidence="2">Crotonobetainyl-CoA:carnitine CoA-transferase CaiB-like acyl-CoA transferase</fullName>
    </submittedName>
</protein>
<dbReference type="Proteomes" id="UP000294576">
    <property type="component" value="Unassembled WGS sequence"/>
</dbReference>
<dbReference type="Pfam" id="PF02515">
    <property type="entry name" value="CoA_transf_3"/>
    <property type="match status" value="1"/>
</dbReference>
<organism evidence="2 3">
    <name type="scientific">Rhizobium sullae</name>
    <name type="common">Rhizobium hedysari</name>
    <dbReference type="NCBI Taxonomy" id="50338"/>
    <lineage>
        <taxon>Bacteria</taxon>
        <taxon>Pseudomonadati</taxon>
        <taxon>Pseudomonadota</taxon>
        <taxon>Alphaproteobacteria</taxon>
        <taxon>Hyphomicrobiales</taxon>
        <taxon>Rhizobiaceae</taxon>
        <taxon>Rhizobium/Agrobacterium group</taxon>
        <taxon>Rhizobium</taxon>
    </lineage>
</organism>
<dbReference type="GO" id="GO:0008410">
    <property type="term" value="F:CoA-transferase activity"/>
    <property type="evidence" value="ECO:0007669"/>
    <property type="project" value="TreeGrafter"/>
</dbReference>
<sequence length="404" mass="43895">MTDRSRKPPLDGIRVIELARVLAGPWAGQMLADLGADVIKVENPDGGDDTRQWGPPFIEGKDGENLSAAYYHSANRNKRSVTADLRTEEGQSLVRRLAAMADVLIENFKVGGLVKYGLDYESLRKINPKLVYCSITGFGQSGPYAGLAGYDYIVQGMSGFMSITGDPDRQPMKAGVAIADIFTGIYAASAIEAALIHTLKTGEGQLVDMALLDVQSAVLANQNMNYLISGRAPTRLGNAHPNISPYEVVPSADGYLILAVGNDSQFRRLCTVLSLDGIASDERFSTNRARVANRDEVRRLVSTETLKWQKADLLKACEENAVPAGAINTIEEMFADPQIVARGLRIDLPDAAGTVIPGVRTPVVLSETPLRYERPSPRLGEHQEEVLAELEALERAERERKSAS</sequence>
<dbReference type="PANTHER" id="PTHR48207:SF3">
    <property type="entry name" value="SUCCINATE--HYDROXYMETHYLGLUTARATE COA-TRANSFERASE"/>
    <property type="match status" value="1"/>
</dbReference>
<evidence type="ECO:0000313" key="3">
    <source>
        <dbReference type="Proteomes" id="UP000294576"/>
    </source>
</evidence>
<evidence type="ECO:0000256" key="1">
    <source>
        <dbReference type="ARBA" id="ARBA00022679"/>
    </source>
</evidence>
<dbReference type="RefSeq" id="WP_132564983.1">
    <property type="nucleotide sequence ID" value="NZ_SMBH01000011.1"/>
</dbReference>
<dbReference type="EMBL" id="SMBH01000011">
    <property type="protein sequence ID" value="TCU13581.1"/>
    <property type="molecule type" value="Genomic_DNA"/>
</dbReference>
<dbReference type="AlphaFoldDB" id="A0A4R3PYJ1"/>
<gene>
    <name evidence="2" type="ORF">EV132_11112</name>
</gene>
<dbReference type="InterPro" id="IPR003673">
    <property type="entry name" value="CoA-Trfase_fam_III"/>
</dbReference>
<name>A0A4R3PYJ1_RHISU</name>
<dbReference type="InterPro" id="IPR044855">
    <property type="entry name" value="CoA-Trfase_III_dom3_sf"/>
</dbReference>
<comment type="caution">
    <text evidence="2">The sequence shown here is derived from an EMBL/GenBank/DDBJ whole genome shotgun (WGS) entry which is preliminary data.</text>
</comment>
<proteinExistence type="predicted"/>
<dbReference type="Gene3D" id="3.30.1540.10">
    <property type="entry name" value="formyl-coa transferase, domain 3"/>
    <property type="match status" value="1"/>
</dbReference>